<protein>
    <submittedName>
        <fullName evidence="2">Uncharacterized protein</fullName>
    </submittedName>
</protein>
<keyword evidence="3" id="KW-1185">Reference proteome</keyword>
<organism evidence="2 3">
    <name type="scientific">Bugula neritina</name>
    <name type="common">Brown bryozoan</name>
    <name type="synonym">Sertularia neritina</name>
    <dbReference type="NCBI Taxonomy" id="10212"/>
    <lineage>
        <taxon>Eukaryota</taxon>
        <taxon>Metazoa</taxon>
        <taxon>Spiralia</taxon>
        <taxon>Lophotrochozoa</taxon>
        <taxon>Bryozoa</taxon>
        <taxon>Gymnolaemata</taxon>
        <taxon>Cheilostomatida</taxon>
        <taxon>Flustrina</taxon>
        <taxon>Buguloidea</taxon>
        <taxon>Bugulidae</taxon>
        <taxon>Bugula</taxon>
    </lineage>
</organism>
<accession>A0A7J7KT10</accession>
<keyword evidence="1" id="KW-0812">Transmembrane</keyword>
<reference evidence="2" key="1">
    <citation type="submission" date="2020-06" db="EMBL/GenBank/DDBJ databases">
        <title>Draft genome of Bugula neritina, a colonial animal packing powerful symbionts and potential medicines.</title>
        <authorList>
            <person name="Rayko M."/>
        </authorList>
    </citation>
    <scope>NUCLEOTIDE SEQUENCE [LARGE SCALE GENOMIC DNA]</scope>
    <source>
        <strain evidence="2">Kwan_BN1</strain>
    </source>
</reference>
<keyword evidence="1" id="KW-1133">Transmembrane helix</keyword>
<sequence>MGSKSWLAYEFVAAVFRSLTFVFKLKHIYNLLYILTRFHNSPNVQCALLNNLFKCLIGMFIIPSCYSLIE</sequence>
<evidence type="ECO:0000313" key="3">
    <source>
        <dbReference type="Proteomes" id="UP000593567"/>
    </source>
</evidence>
<dbReference type="AlphaFoldDB" id="A0A7J7KT10"/>
<dbReference type="EMBL" id="VXIV02000065">
    <property type="protein sequence ID" value="KAF6041233.1"/>
    <property type="molecule type" value="Genomic_DNA"/>
</dbReference>
<gene>
    <name evidence="2" type="ORF">EB796_000464</name>
</gene>
<evidence type="ECO:0000313" key="2">
    <source>
        <dbReference type="EMBL" id="KAF6041233.1"/>
    </source>
</evidence>
<evidence type="ECO:0000256" key="1">
    <source>
        <dbReference type="SAM" id="Phobius"/>
    </source>
</evidence>
<feature type="transmembrane region" description="Helical" evidence="1">
    <location>
        <begin position="46"/>
        <end position="69"/>
    </location>
</feature>
<keyword evidence="1" id="KW-0472">Membrane</keyword>
<proteinExistence type="predicted"/>
<name>A0A7J7KT10_BUGNE</name>
<dbReference type="Proteomes" id="UP000593567">
    <property type="component" value="Unassembled WGS sequence"/>
</dbReference>
<feature type="transmembrane region" description="Helical" evidence="1">
    <location>
        <begin position="6"/>
        <end position="25"/>
    </location>
</feature>
<comment type="caution">
    <text evidence="2">The sequence shown here is derived from an EMBL/GenBank/DDBJ whole genome shotgun (WGS) entry which is preliminary data.</text>
</comment>